<organism evidence="1 2">
    <name type="scientific">Pluteus cervinus</name>
    <dbReference type="NCBI Taxonomy" id="181527"/>
    <lineage>
        <taxon>Eukaryota</taxon>
        <taxon>Fungi</taxon>
        <taxon>Dikarya</taxon>
        <taxon>Basidiomycota</taxon>
        <taxon>Agaricomycotina</taxon>
        <taxon>Agaricomycetes</taxon>
        <taxon>Agaricomycetidae</taxon>
        <taxon>Agaricales</taxon>
        <taxon>Pluteineae</taxon>
        <taxon>Pluteaceae</taxon>
        <taxon>Pluteus</taxon>
    </lineage>
</organism>
<reference evidence="1 2" key="1">
    <citation type="journal article" date="2019" name="Nat. Ecol. Evol.">
        <title>Megaphylogeny resolves global patterns of mushroom evolution.</title>
        <authorList>
            <person name="Varga T."/>
            <person name="Krizsan K."/>
            <person name="Foldi C."/>
            <person name="Dima B."/>
            <person name="Sanchez-Garcia M."/>
            <person name="Sanchez-Ramirez S."/>
            <person name="Szollosi G.J."/>
            <person name="Szarkandi J.G."/>
            <person name="Papp V."/>
            <person name="Albert L."/>
            <person name="Andreopoulos W."/>
            <person name="Angelini C."/>
            <person name="Antonin V."/>
            <person name="Barry K.W."/>
            <person name="Bougher N.L."/>
            <person name="Buchanan P."/>
            <person name="Buyck B."/>
            <person name="Bense V."/>
            <person name="Catcheside P."/>
            <person name="Chovatia M."/>
            <person name="Cooper J."/>
            <person name="Damon W."/>
            <person name="Desjardin D."/>
            <person name="Finy P."/>
            <person name="Geml J."/>
            <person name="Haridas S."/>
            <person name="Hughes K."/>
            <person name="Justo A."/>
            <person name="Karasinski D."/>
            <person name="Kautmanova I."/>
            <person name="Kiss B."/>
            <person name="Kocsube S."/>
            <person name="Kotiranta H."/>
            <person name="LaButti K.M."/>
            <person name="Lechner B.E."/>
            <person name="Liimatainen K."/>
            <person name="Lipzen A."/>
            <person name="Lukacs Z."/>
            <person name="Mihaltcheva S."/>
            <person name="Morgado L.N."/>
            <person name="Niskanen T."/>
            <person name="Noordeloos M.E."/>
            <person name="Ohm R.A."/>
            <person name="Ortiz-Santana B."/>
            <person name="Ovrebo C."/>
            <person name="Racz N."/>
            <person name="Riley R."/>
            <person name="Savchenko A."/>
            <person name="Shiryaev A."/>
            <person name="Soop K."/>
            <person name="Spirin V."/>
            <person name="Szebenyi C."/>
            <person name="Tomsovsky M."/>
            <person name="Tulloss R.E."/>
            <person name="Uehling J."/>
            <person name="Grigoriev I.V."/>
            <person name="Vagvolgyi C."/>
            <person name="Papp T."/>
            <person name="Martin F.M."/>
            <person name="Miettinen O."/>
            <person name="Hibbett D.S."/>
            <person name="Nagy L.G."/>
        </authorList>
    </citation>
    <scope>NUCLEOTIDE SEQUENCE [LARGE SCALE GENOMIC DNA]</scope>
    <source>
        <strain evidence="1 2">NL-1719</strain>
    </source>
</reference>
<accession>A0ACD2ZX52</accession>
<name>A0ACD2ZX52_9AGAR</name>
<dbReference type="Proteomes" id="UP000308600">
    <property type="component" value="Unassembled WGS sequence"/>
</dbReference>
<keyword evidence="2" id="KW-1185">Reference proteome</keyword>
<feature type="non-terminal residue" evidence="1">
    <location>
        <position position="1"/>
    </location>
</feature>
<protein>
    <submittedName>
        <fullName evidence="1">Uncharacterized protein</fullName>
    </submittedName>
</protein>
<proteinExistence type="predicted"/>
<gene>
    <name evidence="1" type="ORF">BDN72DRAFT_866400</name>
</gene>
<sequence>DLVRLLEEEDLNEDIRRDISNGLVQLDLTKEVLKVSIKHTFYSLIIFYDQGLLDDQLRACIAERRTFDLNTHNKYATVKSIVHFEIKNLTSIFGMWSNGFRELEKKQESSRSWSRSTYRNPQILLSMLGIISRNTAIGPDQKINNLELNLSIEINSQIWTWALRMPTAVMTVMTSDKQQKMDILFGRSSLIETVKSKLILVTQLNHDKLFQDKQVSKKQQKFYERALVKLEELCEKGAILHNEIQEAQLGFAYERIYFQNEENVQGAVKLKFNSRHMKEDSRKIDDLLPTFRIGSLSNYDHRNAIPVEIDRASFDLSHLQKKPQAGSGRLVLKTIGIDERIEVDALAGFHRYEVIQMYRDGLRDRLQTLEAAAEDVEEMD</sequence>
<evidence type="ECO:0000313" key="2">
    <source>
        <dbReference type="Proteomes" id="UP000308600"/>
    </source>
</evidence>
<evidence type="ECO:0000313" key="1">
    <source>
        <dbReference type="EMBL" id="TFK57882.1"/>
    </source>
</evidence>
<dbReference type="EMBL" id="ML209915">
    <property type="protein sequence ID" value="TFK57882.1"/>
    <property type="molecule type" value="Genomic_DNA"/>
</dbReference>
<feature type="non-terminal residue" evidence="1">
    <location>
        <position position="380"/>
    </location>
</feature>